<feature type="domain" description="RRM" evidence="4">
    <location>
        <begin position="626"/>
        <end position="706"/>
    </location>
</feature>
<name>A0A7S1C2K1_9STRA</name>
<dbReference type="Gene3D" id="3.30.70.330">
    <property type="match status" value="1"/>
</dbReference>
<feature type="compositionally biased region" description="Basic and acidic residues" evidence="2">
    <location>
        <begin position="90"/>
        <end position="110"/>
    </location>
</feature>
<dbReference type="Pfam" id="PF00076">
    <property type="entry name" value="RRM_1"/>
    <property type="match status" value="1"/>
</dbReference>
<accession>A0A7S1C2K1</accession>
<proteinExistence type="predicted"/>
<evidence type="ECO:0000313" key="5">
    <source>
        <dbReference type="EMBL" id="CAD8903504.1"/>
    </source>
</evidence>
<feature type="compositionally biased region" description="Polar residues" evidence="2">
    <location>
        <begin position="760"/>
        <end position="772"/>
    </location>
</feature>
<evidence type="ECO:0000259" key="4">
    <source>
        <dbReference type="PROSITE" id="PS50102"/>
    </source>
</evidence>
<dbReference type="AlphaFoldDB" id="A0A7S1C2K1"/>
<keyword evidence="1" id="KW-0694">RNA-binding</keyword>
<dbReference type="InterPro" id="IPR000504">
    <property type="entry name" value="RRM_dom"/>
</dbReference>
<feature type="transmembrane region" description="Helical" evidence="3">
    <location>
        <begin position="381"/>
        <end position="400"/>
    </location>
</feature>
<sequence>MDPLEIPTSFFHSDYPINLNISDICHMLKHRNCWCRRRRFPSSAHCILLALVLSFNLGSSSQLVMGNQERVSGYDSNFHKGGIRIGGTGLRRESSRTKDKATENFRERNRQKLLLNTNTIQRNLENTTRPTNTTQPTMVPTRHPSPLVPSQVPSTTPSFSPSGDPSVHPSNYPTHPTSHPSDRPTNKPSDKPSSLPSMEPSFNSTSIVQGTYEWRLNGPCCPDGQWDTGKTEEIKTEILEAASIYSRLESGTDSDIIDVSVDLTDFGTELLPTPARSILEIKIIFKSRRVDVQESVKNVNNAQDYIYGFYKYFGTIKNETLAGLNKRYPNSPDYFKGGEFKLLAKDDYVPTSTPFRVPSGSELTSLPTRNQSNRAVKVKSIITIAVIVLVLLIALTVIMIKKRGKYKDHSSGGFNQAGFPMGNQPIHHQSPHVTDDHNRLSSYATGEEQENYAAGSDHNGLQSLNYSSHCESSINPDEYDAISEEIQPNRYDDFDDELDEYRDLDLEVMRKNVQSSVRDGDEMISEALTRALMDEDENSAYSGEERPDEEISDMVVEANTLCETIDWLKRNEEAHLEERRDYMQETLNKMVSYVRRKKIEPNSASHIVHGCAALLGLPLEKELPETTIIVLGMRKTTRVEKLRDVFNKLGDIEDVAVAQNERGFGVIRFKTPKSVKNVMKKYRNEEIVVADVAIVARELKLSSTTGIFPPELAGSLASAGSIQASTPGKKSEVENKKSNGNSQGSRSGNEFERRHRRQGSEGTQFSYDSSRPINVDNHVRAKLNNTQQLM</sequence>
<dbReference type="PROSITE" id="PS50102">
    <property type="entry name" value="RRM"/>
    <property type="match status" value="1"/>
</dbReference>
<dbReference type="EMBL" id="HBFR01042029">
    <property type="protein sequence ID" value="CAD8903504.1"/>
    <property type="molecule type" value="Transcribed_RNA"/>
</dbReference>
<feature type="compositionally biased region" description="Basic and acidic residues" evidence="2">
    <location>
        <begin position="180"/>
        <end position="190"/>
    </location>
</feature>
<feature type="compositionally biased region" description="Polar residues" evidence="2">
    <location>
        <begin position="719"/>
        <end position="728"/>
    </location>
</feature>
<evidence type="ECO:0000256" key="2">
    <source>
        <dbReference type="SAM" id="MobiDB-lite"/>
    </source>
</evidence>
<protein>
    <recommendedName>
        <fullName evidence="4">RRM domain-containing protein</fullName>
    </recommendedName>
</protein>
<feature type="region of interest" description="Disordered" evidence="2">
    <location>
        <begin position="719"/>
        <end position="774"/>
    </location>
</feature>
<dbReference type="SUPFAM" id="SSF54928">
    <property type="entry name" value="RNA-binding domain, RBD"/>
    <property type="match status" value="1"/>
</dbReference>
<evidence type="ECO:0000256" key="1">
    <source>
        <dbReference type="PROSITE-ProRule" id="PRU00176"/>
    </source>
</evidence>
<dbReference type="GO" id="GO:0003723">
    <property type="term" value="F:RNA binding"/>
    <property type="evidence" value="ECO:0007669"/>
    <property type="project" value="UniProtKB-UniRule"/>
</dbReference>
<feature type="compositionally biased region" description="Polar residues" evidence="2">
    <location>
        <begin position="459"/>
        <end position="472"/>
    </location>
</feature>
<dbReference type="InterPro" id="IPR012677">
    <property type="entry name" value="Nucleotide-bd_a/b_plait_sf"/>
</dbReference>
<keyword evidence="3" id="KW-1133">Transmembrane helix</keyword>
<dbReference type="InterPro" id="IPR035979">
    <property type="entry name" value="RBD_domain_sf"/>
</dbReference>
<evidence type="ECO:0000256" key="3">
    <source>
        <dbReference type="SAM" id="Phobius"/>
    </source>
</evidence>
<feature type="compositionally biased region" description="Polar residues" evidence="2">
    <location>
        <begin position="114"/>
        <end position="125"/>
    </location>
</feature>
<keyword evidence="3" id="KW-0472">Membrane</keyword>
<feature type="region of interest" description="Disordered" evidence="2">
    <location>
        <begin position="86"/>
        <end position="204"/>
    </location>
</feature>
<gene>
    <name evidence="5" type="ORF">CHYS00102_LOCUS30724</name>
</gene>
<dbReference type="SMART" id="SM00360">
    <property type="entry name" value="RRM"/>
    <property type="match status" value="1"/>
</dbReference>
<feature type="compositionally biased region" description="Low complexity" evidence="2">
    <location>
        <begin position="126"/>
        <end position="137"/>
    </location>
</feature>
<feature type="compositionally biased region" description="Polar residues" evidence="2">
    <location>
        <begin position="151"/>
        <end position="179"/>
    </location>
</feature>
<feature type="compositionally biased region" description="Low complexity" evidence="2">
    <location>
        <begin position="738"/>
        <end position="748"/>
    </location>
</feature>
<feature type="region of interest" description="Disordered" evidence="2">
    <location>
        <begin position="449"/>
        <end position="472"/>
    </location>
</feature>
<organism evidence="5">
    <name type="scientific">Corethron hystrix</name>
    <dbReference type="NCBI Taxonomy" id="216773"/>
    <lineage>
        <taxon>Eukaryota</taxon>
        <taxon>Sar</taxon>
        <taxon>Stramenopiles</taxon>
        <taxon>Ochrophyta</taxon>
        <taxon>Bacillariophyta</taxon>
        <taxon>Coscinodiscophyceae</taxon>
        <taxon>Corethrophycidae</taxon>
        <taxon>Corethrales</taxon>
        <taxon>Corethraceae</taxon>
        <taxon>Corethron</taxon>
    </lineage>
</organism>
<keyword evidence="3" id="KW-0812">Transmembrane</keyword>
<feature type="compositionally biased region" description="Polar residues" evidence="2">
    <location>
        <begin position="191"/>
        <end position="204"/>
    </location>
</feature>
<reference evidence="5" key="1">
    <citation type="submission" date="2021-01" db="EMBL/GenBank/DDBJ databases">
        <authorList>
            <person name="Corre E."/>
            <person name="Pelletier E."/>
            <person name="Niang G."/>
            <person name="Scheremetjew M."/>
            <person name="Finn R."/>
            <person name="Kale V."/>
            <person name="Holt S."/>
            <person name="Cochrane G."/>
            <person name="Meng A."/>
            <person name="Brown T."/>
            <person name="Cohen L."/>
        </authorList>
    </citation>
    <scope>NUCLEOTIDE SEQUENCE</scope>
    <source>
        <strain evidence="5">308</strain>
    </source>
</reference>